<dbReference type="Proteomes" id="UP000037146">
    <property type="component" value="Unassembled WGS sequence"/>
</dbReference>
<dbReference type="AlphaFoldDB" id="A0A0K9GZ90"/>
<name>A0A0K9GZ90_9BACI</name>
<dbReference type="GO" id="GO:0043752">
    <property type="term" value="F:adenosylcobinamide kinase activity"/>
    <property type="evidence" value="ECO:0007669"/>
    <property type="project" value="InterPro"/>
</dbReference>
<proteinExistence type="predicted"/>
<reference evidence="2" key="1">
    <citation type="submission" date="2015-07" db="EMBL/GenBank/DDBJ databases">
        <title>Genome sequencing project for genomic taxonomy and phylogenomics of Bacillus-like bacteria.</title>
        <authorList>
            <person name="Liu B."/>
            <person name="Wang J."/>
            <person name="Zhu Y."/>
            <person name="Liu G."/>
            <person name="Chen Q."/>
            <person name="Chen Z."/>
            <person name="Lan J."/>
            <person name="Che J."/>
            <person name="Ge C."/>
            <person name="Shi H."/>
            <person name="Pan Z."/>
            <person name="Liu X."/>
        </authorList>
    </citation>
    <scope>NUCLEOTIDE SEQUENCE [LARGE SCALE GENOMIC DNA]</scope>
    <source>
        <strain evidence="2">FJAT-27997</strain>
    </source>
</reference>
<accession>A0A0K9GZ90</accession>
<dbReference type="SUPFAM" id="SSF52540">
    <property type="entry name" value="P-loop containing nucleoside triphosphate hydrolases"/>
    <property type="match status" value="1"/>
</dbReference>
<keyword evidence="2" id="KW-1185">Reference proteome</keyword>
<dbReference type="GO" id="GO:0009236">
    <property type="term" value="P:cobalamin biosynthetic process"/>
    <property type="evidence" value="ECO:0007669"/>
    <property type="project" value="UniProtKB-UniPathway"/>
</dbReference>
<comment type="caution">
    <text evidence="1">The sequence shown here is derived from an EMBL/GenBank/DDBJ whole genome shotgun (WGS) entry which is preliminary data.</text>
</comment>
<dbReference type="Pfam" id="PF02283">
    <property type="entry name" value="CobU"/>
    <property type="match status" value="1"/>
</dbReference>
<dbReference type="UniPathway" id="UPA00148">
    <property type="reaction ID" value="UER00236"/>
</dbReference>
<dbReference type="Gene3D" id="3.40.50.300">
    <property type="entry name" value="P-loop containing nucleotide triphosphate hydrolases"/>
    <property type="match status" value="1"/>
</dbReference>
<dbReference type="InterPro" id="IPR027417">
    <property type="entry name" value="P-loop_NTPase"/>
</dbReference>
<protein>
    <submittedName>
        <fullName evidence="1">Uncharacterized protein</fullName>
    </submittedName>
</protein>
<dbReference type="GO" id="GO:0000166">
    <property type="term" value="F:nucleotide binding"/>
    <property type="evidence" value="ECO:0007669"/>
    <property type="project" value="InterPro"/>
</dbReference>
<dbReference type="STRING" id="1679170.AC625_22915"/>
<organism evidence="1 2">
    <name type="scientific">Peribacillus loiseleuriae</name>
    <dbReference type="NCBI Taxonomy" id="1679170"/>
    <lineage>
        <taxon>Bacteria</taxon>
        <taxon>Bacillati</taxon>
        <taxon>Bacillota</taxon>
        <taxon>Bacilli</taxon>
        <taxon>Bacillales</taxon>
        <taxon>Bacillaceae</taxon>
        <taxon>Peribacillus</taxon>
    </lineage>
</organism>
<evidence type="ECO:0000313" key="2">
    <source>
        <dbReference type="Proteomes" id="UP000037146"/>
    </source>
</evidence>
<evidence type="ECO:0000313" key="1">
    <source>
        <dbReference type="EMBL" id="KMY52029.1"/>
    </source>
</evidence>
<sequence length="141" mass="16772">MHFVTGGAYNGKRKWVRELHKQTQWVSAYHNHPLPVRSNDFVEKKIVLEGIEMWIKNDVESSDGSNIRANWRTYVQTWYNWEQKQEDRTIIMIGTDISKGIVPVNKQDRIWRDITGWVYQDLSVISNHVDVIWYGLNQQLK</sequence>
<dbReference type="RefSeq" id="WP_049683386.1">
    <property type="nucleotide sequence ID" value="NZ_LFZW01000001.1"/>
</dbReference>
<gene>
    <name evidence="1" type="ORF">AC625_22915</name>
</gene>
<dbReference type="OrthoDB" id="1766664at2"/>
<dbReference type="InterPro" id="IPR003203">
    <property type="entry name" value="CobU/CobP"/>
</dbReference>
<dbReference type="EMBL" id="LFZW01000001">
    <property type="protein sequence ID" value="KMY52029.1"/>
    <property type="molecule type" value="Genomic_DNA"/>
</dbReference>